<organism evidence="2 3">
    <name type="scientific">Hymenobacter oligotrophus</name>
    <dbReference type="NCBI Taxonomy" id="2319843"/>
    <lineage>
        <taxon>Bacteria</taxon>
        <taxon>Pseudomonadati</taxon>
        <taxon>Bacteroidota</taxon>
        <taxon>Cytophagia</taxon>
        <taxon>Cytophagales</taxon>
        <taxon>Hymenobacteraceae</taxon>
        <taxon>Hymenobacter</taxon>
    </lineage>
</organism>
<evidence type="ECO:0000313" key="3">
    <source>
        <dbReference type="Proteomes" id="UP000262802"/>
    </source>
</evidence>
<evidence type="ECO:0000313" key="2">
    <source>
        <dbReference type="EMBL" id="AYA37867.1"/>
    </source>
</evidence>
<name>A0A3B7RU81_9BACT</name>
<dbReference type="KEGG" id="hyh:D3Y59_12930"/>
<sequence>MSTEQNQPNSIPNEADEQNSRQENPQQNHTPGAASQGAGGATEVTQGNMGDGSGQRGGYGDSDQTNGMEGQNSNPSTLGSDEEANKRS</sequence>
<accession>A0A3B7RU81</accession>
<protein>
    <submittedName>
        <fullName evidence="2">Uncharacterized protein</fullName>
    </submittedName>
</protein>
<dbReference type="Proteomes" id="UP000262802">
    <property type="component" value="Chromosome"/>
</dbReference>
<proteinExistence type="predicted"/>
<feature type="compositionally biased region" description="Polar residues" evidence="1">
    <location>
        <begin position="21"/>
        <end position="30"/>
    </location>
</feature>
<feature type="compositionally biased region" description="Polar residues" evidence="1">
    <location>
        <begin position="1"/>
        <end position="12"/>
    </location>
</feature>
<dbReference type="AlphaFoldDB" id="A0A3B7RU81"/>
<reference evidence="2 3" key="1">
    <citation type="submission" date="2018-09" db="EMBL/GenBank/DDBJ databases">
        <title>Hymenobacter medium sp. nov., isolated from R2A medium.</title>
        <authorList>
            <person name="Yingchao G."/>
        </authorList>
    </citation>
    <scope>NUCLEOTIDE SEQUENCE [LARGE SCALE GENOMIC DNA]</scope>
    <source>
        <strain evidence="3">sh-6</strain>
    </source>
</reference>
<evidence type="ECO:0000256" key="1">
    <source>
        <dbReference type="SAM" id="MobiDB-lite"/>
    </source>
</evidence>
<feature type="compositionally biased region" description="Gly residues" evidence="1">
    <location>
        <begin position="49"/>
        <end position="60"/>
    </location>
</feature>
<dbReference type="EMBL" id="CP032317">
    <property type="protein sequence ID" value="AYA37867.1"/>
    <property type="molecule type" value="Genomic_DNA"/>
</dbReference>
<gene>
    <name evidence="2" type="ORF">D3Y59_12930</name>
</gene>
<keyword evidence="3" id="KW-1185">Reference proteome</keyword>
<feature type="compositionally biased region" description="Polar residues" evidence="1">
    <location>
        <begin position="65"/>
        <end position="79"/>
    </location>
</feature>
<feature type="region of interest" description="Disordered" evidence="1">
    <location>
        <begin position="1"/>
        <end position="88"/>
    </location>
</feature>
<dbReference type="RefSeq" id="WP_119445425.1">
    <property type="nucleotide sequence ID" value="NZ_CP032317.1"/>
</dbReference>